<evidence type="ECO:0000256" key="4">
    <source>
        <dbReference type="ARBA" id="ARBA00022777"/>
    </source>
</evidence>
<dbReference type="Proteomes" id="UP000238916">
    <property type="component" value="Unassembled WGS sequence"/>
</dbReference>
<proteinExistence type="predicted"/>
<dbReference type="Pfam" id="PF02518">
    <property type="entry name" value="HATPase_c"/>
    <property type="match status" value="1"/>
</dbReference>
<sequence>MQVGDALTDKPQGSGLGLAICRQIIELHGGRIWVESELGQGSVFFFTLPIQEGI</sequence>
<dbReference type="InterPro" id="IPR003594">
    <property type="entry name" value="HATPase_dom"/>
</dbReference>
<keyword evidence="3" id="KW-0808">Transferase</keyword>
<protein>
    <recommendedName>
        <fullName evidence="2">histidine kinase</fullName>
        <ecNumber evidence="2">2.7.13.3</ecNumber>
    </recommendedName>
</protein>
<gene>
    <name evidence="7" type="ORF">SBF1_7950004</name>
</gene>
<organism evidence="7 8">
    <name type="scientific">Candidatus Desulfosporosinus infrequens</name>
    <dbReference type="NCBI Taxonomy" id="2043169"/>
    <lineage>
        <taxon>Bacteria</taxon>
        <taxon>Bacillati</taxon>
        <taxon>Bacillota</taxon>
        <taxon>Clostridia</taxon>
        <taxon>Eubacteriales</taxon>
        <taxon>Desulfitobacteriaceae</taxon>
        <taxon>Desulfosporosinus</taxon>
    </lineage>
</organism>
<dbReference type="SUPFAM" id="SSF55874">
    <property type="entry name" value="ATPase domain of HSP90 chaperone/DNA topoisomerase II/histidine kinase"/>
    <property type="match status" value="1"/>
</dbReference>
<reference evidence="8" key="1">
    <citation type="submission" date="2018-02" db="EMBL/GenBank/DDBJ databases">
        <authorList>
            <person name="Hausmann B."/>
        </authorList>
    </citation>
    <scope>NUCLEOTIDE SEQUENCE [LARGE SCALE GENOMIC DNA]</scope>
    <source>
        <strain evidence="8">Peat soil MAG SbF1</strain>
    </source>
</reference>
<keyword evidence="4" id="KW-0418">Kinase</keyword>
<dbReference type="InterPro" id="IPR036890">
    <property type="entry name" value="HATPase_C_sf"/>
</dbReference>
<feature type="domain" description="Histidine kinase" evidence="6">
    <location>
        <begin position="1"/>
        <end position="52"/>
    </location>
</feature>
<comment type="catalytic activity">
    <reaction evidence="1">
        <text>ATP + protein L-histidine = ADP + protein N-phospho-L-histidine.</text>
        <dbReference type="EC" id="2.7.13.3"/>
    </reaction>
</comment>
<dbReference type="AlphaFoldDB" id="A0A2U3LS32"/>
<dbReference type="GO" id="GO:0000160">
    <property type="term" value="P:phosphorelay signal transduction system"/>
    <property type="evidence" value="ECO:0007669"/>
    <property type="project" value="UniProtKB-KW"/>
</dbReference>
<dbReference type="EMBL" id="OMOF01000773">
    <property type="protein sequence ID" value="SPF54747.1"/>
    <property type="molecule type" value="Genomic_DNA"/>
</dbReference>
<dbReference type="PROSITE" id="PS50109">
    <property type="entry name" value="HIS_KIN"/>
    <property type="match status" value="1"/>
</dbReference>
<evidence type="ECO:0000259" key="6">
    <source>
        <dbReference type="PROSITE" id="PS50109"/>
    </source>
</evidence>
<evidence type="ECO:0000313" key="7">
    <source>
        <dbReference type="EMBL" id="SPF54747.1"/>
    </source>
</evidence>
<keyword evidence="5" id="KW-0902">Two-component regulatory system</keyword>
<dbReference type="PRINTS" id="PR00344">
    <property type="entry name" value="BCTRLSENSOR"/>
</dbReference>
<evidence type="ECO:0000256" key="1">
    <source>
        <dbReference type="ARBA" id="ARBA00000085"/>
    </source>
</evidence>
<dbReference type="PANTHER" id="PTHR43047">
    <property type="entry name" value="TWO-COMPONENT HISTIDINE PROTEIN KINASE"/>
    <property type="match status" value="1"/>
</dbReference>
<dbReference type="InterPro" id="IPR004358">
    <property type="entry name" value="Sig_transdc_His_kin-like_C"/>
</dbReference>
<evidence type="ECO:0000313" key="8">
    <source>
        <dbReference type="Proteomes" id="UP000238916"/>
    </source>
</evidence>
<accession>A0A2U3LS32</accession>
<evidence type="ECO:0000256" key="3">
    <source>
        <dbReference type="ARBA" id="ARBA00022679"/>
    </source>
</evidence>
<evidence type="ECO:0000256" key="5">
    <source>
        <dbReference type="ARBA" id="ARBA00023012"/>
    </source>
</evidence>
<name>A0A2U3LS32_9FIRM</name>
<dbReference type="Gene3D" id="3.30.565.10">
    <property type="entry name" value="Histidine kinase-like ATPase, C-terminal domain"/>
    <property type="match status" value="1"/>
</dbReference>
<evidence type="ECO:0000256" key="2">
    <source>
        <dbReference type="ARBA" id="ARBA00012438"/>
    </source>
</evidence>
<dbReference type="InterPro" id="IPR005467">
    <property type="entry name" value="His_kinase_dom"/>
</dbReference>
<dbReference type="EC" id="2.7.13.3" evidence="2"/>
<dbReference type="GO" id="GO:0004673">
    <property type="term" value="F:protein histidine kinase activity"/>
    <property type="evidence" value="ECO:0007669"/>
    <property type="project" value="UniProtKB-EC"/>
</dbReference>